<proteinExistence type="predicted"/>
<keyword evidence="4" id="KW-0808">Transferase</keyword>
<dbReference type="InterPro" id="IPR001610">
    <property type="entry name" value="PAC"/>
</dbReference>
<evidence type="ECO:0000256" key="5">
    <source>
        <dbReference type="ARBA" id="ARBA00022741"/>
    </source>
</evidence>
<dbReference type="Pfam" id="PF00512">
    <property type="entry name" value="HisKA"/>
    <property type="match status" value="1"/>
</dbReference>
<evidence type="ECO:0000256" key="1">
    <source>
        <dbReference type="ARBA" id="ARBA00000085"/>
    </source>
</evidence>
<dbReference type="GO" id="GO:0005524">
    <property type="term" value="F:ATP binding"/>
    <property type="evidence" value="ECO:0007669"/>
    <property type="project" value="UniProtKB-KW"/>
</dbReference>
<dbReference type="SUPFAM" id="SSF55785">
    <property type="entry name" value="PYP-like sensor domain (PAS domain)"/>
    <property type="match status" value="3"/>
</dbReference>
<dbReference type="InterPro" id="IPR036890">
    <property type="entry name" value="HATPase_C_sf"/>
</dbReference>
<dbReference type="PANTHER" id="PTHR43065">
    <property type="entry name" value="SENSOR HISTIDINE KINASE"/>
    <property type="match status" value="1"/>
</dbReference>
<dbReference type="Pfam" id="PF00989">
    <property type="entry name" value="PAS"/>
    <property type="match status" value="1"/>
</dbReference>
<dbReference type="PATRIC" id="fig|768706.3.peg.3745"/>
<evidence type="ECO:0000256" key="3">
    <source>
        <dbReference type="ARBA" id="ARBA00022553"/>
    </source>
</evidence>
<organism evidence="13 14">
    <name type="scientific">Desulfosporosinus orientis (strain ATCC 19365 / DSM 765 / NCIMB 8382 / VKM B-1628 / Singapore I)</name>
    <name type="common">Desulfotomaculum orientis</name>
    <dbReference type="NCBI Taxonomy" id="768706"/>
    <lineage>
        <taxon>Bacteria</taxon>
        <taxon>Bacillati</taxon>
        <taxon>Bacillota</taxon>
        <taxon>Clostridia</taxon>
        <taxon>Eubacteriales</taxon>
        <taxon>Desulfitobacteriaceae</taxon>
        <taxon>Desulfosporosinus</taxon>
    </lineage>
</organism>
<evidence type="ECO:0000256" key="7">
    <source>
        <dbReference type="ARBA" id="ARBA00022840"/>
    </source>
</evidence>
<evidence type="ECO:0000256" key="9">
    <source>
        <dbReference type="SAM" id="MobiDB-lite"/>
    </source>
</evidence>
<dbReference type="InterPro" id="IPR004358">
    <property type="entry name" value="Sig_transdc_His_kin-like_C"/>
</dbReference>
<evidence type="ECO:0000256" key="4">
    <source>
        <dbReference type="ARBA" id="ARBA00022679"/>
    </source>
</evidence>
<feature type="region of interest" description="Disordered" evidence="9">
    <location>
        <begin position="1"/>
        <end position="20"/>
    </location>
</feature>
<dbReference type="InterPro" id="IPR000700">
    <property type="entry name" value="PAS-assoc_C"/>
</dbReference>
<keyword evidence="6" id="KW-0418">Kinase</keyword>
<dbReference type="SUPFAM" id="SSF47384">
    <property type="entry name" value="Homodimeric domain of signal transducing histidine kinase"/>
    <property type="match status" value="1"/>
</dbReference>
<dbReference type="Gene3D" id="3.30.565.10">
    <property type="entry name" value="Histidine kinase-like ATPase, C-terminal domain"/>
    <property type="match status" value="1"/>
</dbReference>
<feature type="domain" description="PAS" evidence="11">
    <location>
        <begin position="297"/>
        <end position="367"/>
    </location>
</feature>
<dbReference type="STRING" id="768706.Desor_3716"/>
<dbReference type="InterPro" id="IPR013655">
    <property type="entry name" value="PAS_fold_3"/>
</dbReference>
<name>G7W6Q1_DESOD</name>
<dbReference type="SMART" id="SM00091">
    <property type="entry name" value="PAS"/>
    <property type="match status" value="3"/>
</dbReference>
<evidence type="ECO:0000313" key="13">
    <source>
        <dbReference type="EMBL" id="AET69183.1"/>
    </source>
</evidence>
<feature type="domain" description="PAS" evidence="11">
    <location>
        <begin position="48"/>
        <end position="122"/>
    </location>
</feature>
<evidence type="ECO:0000256" key="8">
    <source>
        <dbReference type="ARBA" id="ARBA00023012"/>
    </source>
</evidence>
<dbReference type="eggNOG" id="COG3852">
    <property type="taxonomic scope" value="Bacteria"/>
</dbReference>
<dbReference type="RefSeq" id="WP_014185991.1">
    <property type="nucleotide sequence ID" value="NC_016584.1"/>
</dbReference>
<reference evidence="14" key="1">
    <citation type="submission" date="2011-11" db="EMBL/GenBank/DDBJ databases">
        <title>Complete sequence of Desulfosporosinus orientis DSM 765.</title>
        <authorList>
            <person name="Lucas S."/>
            <person name="Han J."/>
            <person name="Lapidus A."/>
            <person name="Cheng J.-F."/>
            <person name="Goodwin L."/>
            <person name="Pitluck S."/>
            <person name="Peters L."/>
            <person name="Ovchinnikova G."/>
            <person name="Teshima H."/>
            <person name="Detter J.C."/>
            <person name="Han C."/>
            <person name="Tapia R."/>
            <person name="Land M."/>
            <person name="Hauser L."/>
            <person name="Kyrpides N."/>
            <person name="Ivanova N."/>
            <person name="Pagani I."/>
            <person name="Pester M."/>
            <person name="Spring S."/>
            <person name="Ollivier B."/>
            <person name="Rattei T."/>
            <person name="Klenk H.-P."/>
            <person name="Wagner M."/>
            <person name="Loy A."/>
            <person name="Woyke T."/>
        </authorList>
    </citation>
    <scope>NUCLEOTIDE SEQUENCE [LARGE SCALE GENOMIC DNA]</scope>
    <source>
        <strain evidence="14">ATCC 19365 / DSM 765 / NCIMB 8382 / VKM B-1628</strain>
    </source>
</reference>
<feature type="domain" description="PAC" evidence="12">
    <location>
        <begin position="370"/>
        <end position="422"/>
    </location>
</feature>
<dbReference type="PRINTS" id="PR00344">
    <property type="entry name" value="BCTRLSENSOR"/>
</dbReference>
<dbReference type="CDD" id="cd00130">
    <property type="entry name" value="PAS"/>
    <property type="match status" value="3"/>
</dbReference>
<keyword evidence="3" id="KW-0597">Phosphoprotein</keyword>
<dbReference type="Pfam" id="PF13426">
    <property type="entry name" value="PAS_9"/>
    <property type="match status" value="1"/>
</dbReference>
<dbReference type="Proteomes" id="UP000006346">
    <property type="component" value="Chromosome"/>
</dbReference>
<dbReference type="InterPro" id="IPR003594">
    <property type="entry name" value="HATPase_dom"/>
</dbReference>
<dbReference type="AlphaFoldDB" id="G7W6Q1"/>
<reference evidence="13 14" key="2">
    <citation type="journal article" date="2012" name="J. Bacteriol.">
        <title>Complete genome sequences of Desulfosporosinus orientis DSM765T, Desulfosporosinus youngiae DSM17734T, Desulfosporosinus meridiei DSM13257T, and Desulfosporosinus acidiphilus DSM22704T.</title>
        <authorList>
            <person name="Pester M."/>
            <person name="Brambilla E."/>
            <person name="Alazard D."/>
            <person name="Rattei T."/>
            <person name="Weinmaier T."/>
            <person name="Han J."/>
            <person name="Lucas S."/>
            <person name="Lapidus A."/>
            <person name="Cheng J.F."/>
            <person name="Goodwin L."/>
            <person name="Pitluck S."/>
            <person name="Peters L."/>
            <person name="Ovchinnikova G."/>
            <person name="Teshima H."/>
            <person name="Detter J.C."/>
            <person name="Han C.S."/>
            <person name="Tapia R."/>
            <person name="Land M.L."/>
            <person name="Hauser L."/>
            <person name="Kyrpides N.C."/>
            <person name="Ivanova N.N."/>
            <person name="Pagani I."/>
            <person name="Huntmann M."/>
            <person name="Wei C.L."/>
            <person name="Davenport K.W."/>
            <person name="Daligault H."/>
            <person name="Chain P.S."/>
            <person name="Chen A."/>
            <person name="Mavromatis K."/>
            <person name="Markowitz V."/>
            <person name="Szeto E."/>
            <person name="Mikhailova N."/>
            <person name="Pati A."/>
            <person name="Wagner M."/>
            <person name="Woyke T."/>
            <person name="Ollivier B."/>
            <person name="Klenk H.P."/>
            <person name="Spring S."/>
            <person name="Loy A."/>
        </authorList>
    </citation>
    <scope>NUCLEOTIDE SEQUENCE [LARGE SCALE GENOMIC DNA]</scope>
    <source>
        <strain evidence="14">ATCC 19365 / DSM 765 / NCIMB 8382 / VKM B-1628</strain>
    </source>
</reference>
<feature type="domain" description="Histidine kinase" evidence="10">
    <location>
        <begin position="435"/>
        <end position="639"/>
    </location>
</feature>
<dbReference type="PROSITE" id="PS50112">
    <property type="entry name" value="PAS"/>
    <property type="match status" value="3"/>
</dbReference>
<dbReference type="Gene3D" id="1.10.287.130">
    <property type="match status" value="1"/>
</dbReference>
<keyword evidence="8" id="KW-0902">Two-component regulatory system</keyword>
<keyword evidence="5" id="KW-0547">Nucleotide-binding</keyword>
<keyword evidence="14" id="KW-1185">Reference proteome</keyword>
<gene>
    <name evidence="13" type="ordered locus">Desor_3716</name>
</gene>
<dbReference type="InterPro" id="IPR036097">
    <property type="entry name" value="HisK_dim/P_sf"/>
</dbReference>
<dbReference type="HOGENOM" id="CLU_000445_114_39_9"/>
<keyword evidence="7" id="KW-0067">ATP-binding</keyword>
<dbReference type="Gene3D" id="3.30.450.20">
    <property type="entry name" value="PAS domain"/>
    <property type="match status" value="3"/>
</dbReference>
<dbReference type="SMART" id="SM00086">
    <property type="entry name" value="PAC"/>
    <property type="match status" value="3"/>
</dbReference>
<evidence type="ECO:0000313" key="14">
    <source>
        <dbReference type="Proteomes" id="UP000006346"/>
    </source>
</evidence>
<dbReference type="NCBIfam" id="TIGR00229">
    <property type="entry name" value="sensory_box"/>
    <property type="match status" value="3"/>
</dbReference>
<feature type="domain" description="PAS" evidence="11">
    <location>
        <begin position="176"/>
        <end position="246"/>
    </location>
</feature>
<dbReference type="InterPro" id="IPR005467">
    <property type="entry name" value="His_kinase_dom"/>
</dbReference>
<dbReference type="InterPro" id="IPR013767">
    <property type="entry name" value="PAS_fold"/>
</dbReference>
<dbReference type="OrthoDB" id="505470at2"/>
<evidence type="ECO:0000259" key="12">
    <source>
        <dbReference type="PROSITE" id="PS50113"/>
    </source>
</evidence>
<dbReference type="EMBL" id="CP003108">
    <property type="protein sequence ID" value="AET69183.1"/>
    <property type="molecule type" value="Genomic_DNA"/>
</dbReference>
<dbReference type="GO" id="GO:0000155">
    <property type="term" value="F:phosphorelay sensor kinase activity"/>
    <property type="evidence" value="ECO:0007669"/>
    <property type="project" value="InterPro"/>
</dbReference>
<dbReference type="CDD" id="cd00082">
    <property type="entry name" value="HisKA"/>
    <property type="match status" value="1"/>
</dbReference>
<evidence type="ECO:0000259" key="10">
    <source>
        <dbReference type="PROSITE" id="PS50109"/>
    </source>
</evidence>
<dbReference type="GO" id="GO:0006355">
    <property type="term" value="P:regulation of DNA-templated transcription"/>
    <property type="evidence" value="ECO:0007669"/>
    <property type="project" value="InterPro"/>
</dbReference>
<dbReference type="Pfam" id="PF02518">
    <property type="entry name" value="HATPase_c"/>
    <property type="match status" value="1"/>
</dbReference>
<accession>G7W6Q1</accession>
<dbReference type="EC" id="2.7.13.3" evidence="2"/>
<comment type="catalytic activity">
    <reaction evidence="1">
        <text>ATP + protein L-histidine = ADP + protein N-phospho-L-histidine.</text>
        <dbReference type="EC" id="2.7.13.3"/>
    </reaction>
</comment>
<dbReference type="InterPro" id="IPR003661">
    <property type="entry name" value="HisK_dim/P_dom"/>
</dbReference>
<dbReference type="InterPro" id="IPR000014">
    <property type="entry name" value="PAS"/>
</dbReference>
<evidence type="ECO:0000256" key="6">
    <source>
        <dbReference type="ARBA" id="ARBA00022777"/>
    </source>
</evidence>
<evidence type="ECO:0000256" key="2">
    <source>
        <dbReference type="ARBA" id="ARBA00012438"/>
    </source>
</evidence>
<dbReference type="PROSITE" id="PS50109">
    <property type="entry name" value="HIS_KIN"/>
    <property type="match status" value="1"/>
</dbReference>
<dbReference type="SMART" id="SM00388">
    <property type="entry name" value="HisKA"/>
    <property type="match status" value="1"/>
</dbReference>
<sequence>MESNSSYNTEIRKDNTKQTTETEVNRLAKYNTLEGLTVNELQYQYNEAEEKFFKSFYYNPAIMTISDLETSRYIDVNKKYEEVFGFKREEVIGKTPLEIGTWKYPQNRPDLIKQLEKVKQGFRVENIDVDSLNCKGETVHTLSSFDSITINKKKYLLGTVLDITKERKLELELKRKQELFNQFFHNSLDIYCVLDYEGFIVEANPAYHNLLGYSENEYLNTPLQVIVYPENKKAFTKALEYLRRTEIPICGIENRVICKDGTCKWFEWMMVPDTDYKRQFIVVVGREISERKEIEAVQKLLVSIIETTHDAVLSLDDNGIILSWNKAAEDIYGYLKEEIIGKSLSILAPSEVVGEYEQAFRKILKGEHVDNMEGIGRKKDGQLILALITFSPIYGEDGKVSKASVIIKDITENKVQENEILKLDRLNIIGELSASIAHEIRNPLTTVKGFLQLYIVKKLSQEDKSNFTLMIDELDRANSIITEFLKIGNNKLGEIEKQNLNEIINKIAPLLMAKALVKNQLIITELNTIPDLFLNAKEIKQLIINLVNNGLEAMSDNGIVTIKTFQEGKNTVLLIKDQGQGIPPNQINRIGESFFTTKKEGTGLGLATCYRVCNHHNAKLSFETGKEGTTFFVVFTNTPGNIRA</sequence>
<dbReference type="PROSITE" id="PS50113">
    <property type="entry name" value="PAC"/>
    <property type="match status" value="1"/>
</dbReference>
<dbReference type="PANTHER" id="PTHR43065:SF46">
    <property type="entry name" value="C4-DICARBOXYLATE TRANSPORT SENSOR PROTEIN DCTB"/>
    <property type="match status" value="1"/>
</dbReference>
<dbReference type="Pfam" id="PF08447">
    <property type="entry name" value="PAS_3"/>
    <property type="match status" value="1"/>
</dbReference>
<dbReference type="InterPro" id="IPR035965">
    <property type="entry name" value="PAS-like_dom_sf"/>
</dbReference>
<dbReference type="SMART" id="SM00387">
    <property type="entry name" value="HATPase_c"/>
    <property type="match status" value="1"/>
</dbReference>
<evidence type="ECO:0000259" key="11">
    <source>
        <dbReference type="PROSITE" id="PS50112"/>
    </source>
</evidence>
<protein>
    <recommendedName>
        <fullName evidence="2">histidine kinase</fullName>
        <ecNumber evidence="2">2.7.13.3</ecNumber>
    </recommendedName>
</protein>
<dbReference type="SUPFAM" id="SSF55874">
    <property type="entry name" value="ATPase domain of HSP90 chaperone/DNA topoisomerase II/histidine kinase"/>
    <property type="match status" value="1"/>
</dbReference>
<dbReference type="KEGG" id="dor:Desor_3716"/>